<sequence length="194" mass="21742">MWQSSAACRRAGSNHMNKAETPTTVIVDVSATNRSISYLSILSLKLKLSSFISGNARHHFAHFAVVRCEGMGHTGGHGSVHSNCHASFHTKLCLLTSIYIWLLVPLYRFCPHILLPLYPYLGVFSKTEICQISDRGIEEASRERDLQISFLICLFGSLLDVFPGLRVLSRDLCLVFTRTLEQSIPRFRSRAMVG</sequence>
<keyword evidence="1" id="KW-1133">Transmembrane helix</keyword>
<evidence type="ECO:0000256" key="1">
    <source>
        <dbReference type="SAM" id="Phobius"/>
    </source>
</evidence>
<keyword evidence="1" id="KW-0472">Membrane</keyword>
<gene>
    <name evidence="2" type="ORF">GFSPODELE1_LOCUS10496</name>
</gene>
<organism evidence="2 3">
    <name type="scientific">Somion occarium</name>
    <dbReference type="NCBI Taxonomy" id="3059160"/>
    <lineage>
        <taxon>Eukaryota</taxon>
        <taxon>Fungi</taxon>
        <taxon>Dikarya</taxon>
        <taxon>Basidiomycota</taxon>
        <taxon>Agaricomycotina</taxon>
        <taxon>Agaricomycetes</taxon>
        <taxon>Polyporales</taxon>
        <taxon>Cerrenaceae</taxon>
        <taxon>Somion</taxon>
    </lineage>
</organism>
<dbReference type="Proteomes" id="UP001497453">
    <property type="component" value="Chromosome 9"/>
</dbReference>
<feature type="transmembrane region" description="Helical" evidence="1">
    <location>
        <begin position="148"/>
        <end position="168"/>
    </location>
</feature>
<evidence type="ECO:0000313" key="3">
    <source>
        <dbReference type="Proteomes" id="UP001497453"/>
    </source>
</evidence>
<feature type="transmembrane region" description="Helical" evidence="1">
    <location>
        <begin position="92"/>
        <end position="114"/>
    </location>
</feature>
<keyword evidence="3" id="KW-1185">Reference proteome</keyword>
<evidence type="ECO:0000313" key="2">
    <source>
        <dbReference type="EMBL" id="CAL1715924.1"/>
    </source>
</evidence>
<proteinExistence type="predicted"/>
<dbReference type="EMBL" id="OZ037952">
    <property type="protein sequence ID" value="CAL1715924.1"/>
    <property type="molecule type" value="Genomic_DNA"/>
</dbReference>
<reference evidence="3" key="1">
    <citation type="submission" date="2024-04" db="EMBL/GenBank/DDBJ databases">
        <authorList>
            <person name="Shaw F."/>
            <person name="Minotto A."/>
        </authorList>
    </citation>
    <scope>NUCLEOTIDE SEQUENCE [LARGE SCALE GENOMIC DNA]</scope>
</reference>
<protein>
    <submittedName>
        <fullName evidence="2">Uncharacterized protein</fullName>
    </submittedName>
</protein>
<name>A0ABP1E8T9_9APHY</name>
<accession>A0ABP1E8T9</accession>
<keyword evidence="1" id="KW-0812">Transmembrane</keyword>